<protein>
    <submittedName>
        <fullName evidence="3">Type IV secretion system T-DNA border endonuclease VirD2</fullName>
    </submittedName>
</protein>
<dbReference type="EMBL" id="VLKU01000016">
    <property type="protein sequence ID" value="TWI28221.1"/>
    <property type="molecule type" value="Genomic_DNA"/>
</dbReference>
<gene>
    <name evidence="3" type="ORF">IQ24_03838</name>
</gene>
<feature type="domain" description="MobA/VirD2-like nuclease" evidence="2">
    <location>
        <begin position="121"/>
        <end position="197"/>
    </location>
</feature>
<dbReference type="Proteomes" id="UP000316225">
    <property type="component" value="Unassembled WGS sequence"/>
</dbReference>
<evidence type="ECO:0000256" key="1">
    <source>
        <dbReference type="SAM" id="MobiDB-lite"/>
    </source>
</evidence>
<organism evidence="3 4">
    <name type="scientific">Paracoccus sulfuroxidans</name>
    <dbReference type="NCBI Taxonomy" id="384678"/>
    <lineage>
        <taxon>Bacteria</taxon>
        <taxon>Pseudomonadati</taxon>
        <taxon>Pseudomonadota</taxon>
        <taxon>Alphaproteobacteria</taxon>
        <taxon>Rhodobacterales</taxon>
        <taxon>Paracoccaceae</taxon>
        <taxon>Paracoccus</taxon>
    </lineage>
</organism>
<dbReference type="Gene3D" id="3.30.930.30">
    <property type="match status" value="1"/>
</dbReference>
<keyword evidence="3" id="KW-0378">Hydrolase</keyword>
<keyword evidence="3" id="KW-0255">Endonuclease</keyword>
<evidence type="ECO:0000313" key="4">
    <source>
        <dbReference type="Proteomes" id="UP000316225"/>
    </source>
</evidence>
<reference evidence="3 4" key="1">
    <citation type="journal article" date="2015" name="Stand. Genomic Sci.">
        <title>Genomic Encyclopedia of Bacterial and Archaeal Type Strains, Phase III: the genomes of soil and plant-associated and newly described type strains.</title>
        <authorList>
            <person name="Whitman W.B."/>
            <person name="Woyke T."/>
            <person name="Klenk H.P."/>
            <person name="Zhou Y."/>
            <person name="Lilburn T.G."/>
            <person name="Beck B.J."/>
            <person name="De Vos P."/>
            <person name="Vandamme P."/>
            <person name="Eisen J.A."/>
            <person name="Garrity G."/>
            <person name="Hugenholtz P."/>
            <person name="Kyrpides N.C."/>
        </authorList>
    </citation>
    <scope>NUCLEOTIDE SEQUENCE [LARGE SCALE GENOMIC DNA]</scope>
    <source>
        <strain evidence="3 4">CGMCC 1.5364</strain>
    </source>
</reference>
<accession>A0A562N8K7</accession>
<feature type="region of interest" description="Disordered" evidence="1">
    <location>
        <begin position="595"/>
        <end position="615"/>
    </location>
</feature>
<comment type="caution">
    <text evidence="3">The sequence shown here is derived from an EMBL/GenBank/DDBJ whole genome shotgun (WGS) entry which is preliminary data.</text>
</comment>
<evidence type="ECO:0000313" key="3">
    <source>
        <dbReference type="EMBL" id="TWI28221.1"/>
    </source>
</evidence>
<dbReference type="InterPro" id="IPR005094">
    <property type="entry name" value="Endonuclease_MobA/VirD2"/>
</dbReference>
<dbReference type="AlphaFoldDB" id="A0A562N8K7"/>
<dbReference type="OrthoDB" id="98563at2"/>
<keyword evidence="3" id="KW-0540">Nuclease</keyword>
<sequence>MSDSIARDLIGEIEFRRNLAGAARSLTLTARQSFNRFGFTSKARNLWRMAQGSNSVVLKKIARGGTHSAKQLGNQFDYLFGKSTSLFGNMVEHDPNGRSLSKGERKEIVDMWSDGWTGSPKNGQTTHLLVSFPADLAPRKAKLIAEAWAAEMFQSGIHADDEWAYVAALHTDRANPHVHIVVNNRGIAQGTWFFMAKTHAFNLTVMKDRIVEIAAEEGVRLDATSRLERGILSYGPSRAEIEGAKREHRPVRERMREGRALQDALEDIAANAVIARNLAGVADQVQLAGIAANLDKAASILERGGIIRPKDMEVIMQDGAIRSLSDLRQEFAGWFENAEQLIEAKPAQERQDLLRELHQVSGEILEDLGDARGAALMRRGPRAALYQTRLEAGQISRDGTTVEIGPVAAQEMRQSVQDAAARIGIRPDVIAQRLEAGAGNAWQERQWIKADLFAVAEARHLDLTREKDRGLAGDLADRFYTQAARVLNRGFEATQHHTNDQLTRTLSSMARGLAQGQDLRFGHEEQAARFANDLKERYGNDVVHRIAQGDDRALAVDFPDADKRRDVALSIISAAKAHQSLGLTLREAEQAEVRLKERDAPAQDRKHERDDGWGI</sequence>
<dbReference type="GO" id="GO:0004519">
    <property type="term" value="F:endonuclease activity"/>
    <property type="evidence" value="ECO:0007669"/>
    <property type="project" value="UniProtKB-KW"/>
</dbReference>
<proteinExistence type="predicted"/>
<keyword evidence="4" id="KW-1185">Reference proteome</keyword>
<dbReference type="Pfam" id="PF03432">
    <property type="entry name" value="Relaxase"/>
    <property type="match status" value="1"/>
</dbReference>
<name>A0A562N8K7_9RHOB</name>
<dbReference type="RefSeq" id="WP_145399977.1">
    <property type="nucleotide sequence ID" value="NZ_VLKU01000016.1"/>
</dbReference>
<evidence type="ECO:0000259" key="2">
    <source>
        <dbReference type="Pfam" id="PF03432"/>
    </source>
</evidence>